<name>A0A1H9F152_9PSEU</name>
<evidence type="ECO:0000313" key="1">
    <source>
        <dbReference type="EMBL" id="SEQ31692.1"/>
    </source>
</evidence>
<gene>
    <name evidence="1" type="ORF">SAMN05216188_102744</name>
</gene>
<organism evidence="1 2">
    <name type="scientific">Lentzea xinjiangensis</name>
    <dbReference type="NCBI Taxonomy" id="402600"/>
    <lineage>
        <taxon>Bacteria</taxon>
        <taxon>Bacillati</taxon>
        <taxon>Actinomycetota</taxon>
        <taxon>Actinomycetes</taxon>
        <taxon>Pseudonocardiales</taxon>
        <taxon>Pseudonocardiaceae</taxon>
        <taxon>Lentzea</taxon>
    </lineage>
</organism>
<dbReference type="AlphaFoldDB" id="A0A1H9F152"/>
<accession>A0A1H9F152</accession>
<dbReference type="Proteomes" id="UP000199352">
    <property type="component" value="Unassembled WGS sequence"/>
</dbReference>
<sequence length="33" mass="3862">MTGFLAWCCETWLRLIGRDVVRGRHARRTEVAT</sequence>
<proteinExistence type="predicted"/>
<evidence type="ECO:0000313" key="2">
    <source>
        <dbReference type="Proteomes" id="UP000199352"/>
    </source>
</evidence>
<dbReference type="EMBL" id="FOFR01000002">
    <property type="protein sequence ID" value="SEQ31692.1"/>
    <property type="molecule type" value="Genomic_DNA"/>
</dbReference>
<keyword evidence="2" id="KW-1185">Reference proteome</keyword>
<protein>
    <submittedName>
        <fullName evidence="1">Uncharacterized protein</fullName>
    </submittedName>
</protein>
<reference evidence="2" key="1">
    <citation type="submission" date="2016-10" db="EMBL/GenBank/DDBJ databases">
        <authorList>
            <person name="Varghese N."/>
            <person name="Submissions S."/>
        </authorList>
    </citation>
    <scope>NUCLEOTIDE SEQUENCE [LARGE SCALE GENOMIC DNA]</scope>
    <source>
        <strain evidence="2">CGMCC 4.3525</strain>
    </source>
</reference>